<evidence type="ECO:0000313" key="3">
    <source>
        <dbReference type="Proteomes" id="UP001307889"/>
    </source>
</evidence>
<evidence type="ECO:0000313" key="2">
    <source>
        <dbReference type="EMBL" id="BES90825.1"/>
    </source>
</evidence>
<sequence>MAEFSGLVVESHIDMNVNPTNDPPFDIMDPSTWDPDDPILWMHKEWYYKYKGETPPVHPTGTEIMTRQGSQTAPAPSTAPVEDNPAGLSGRRLKAELSCYAKPEWVINSLEQTGHLEEIEQDWYAEIKEHLDPNDRDINNDWVVWHANFTYNFEVKVSRPERDNPLPINKMKRDEKVKEKDKKIIKKPLAALYEDYSKYLDKTIAVMLNIEKLTSGLNITLSAYQNTAKTAKGRKFNSIEIRKRNELVNRYKYAKMVSLFSMINGINKFGSHARSNERAVDMNTTGFSSNYSTLHHYPDLSS</sequence>
<proteinExistence type="predicted"/>
<evidence type="ECO:0000256" key="1">
    <source>
        <dbReference type="SAM" id="MobiDB-lite"/>
    </source>
</evidence>
<accession>A0ABN7AIX9</accession>
<gene>
    <name evidence="2" type="ORF">NTJ_03633</name>
</gene>
<protein>
    <submittedName>
        <fullName evidence="2">Uncharacterized protein</fullName>
    </submittedName>
</protein>
<keyword evidence="3" id="KW-1185">Reference proteome</keyword>
<feature type="region of interest" description="Disordered" evidence="1">
    <location>
        <begin position="67"/>
        <end position="88"/>
    </location>
</feature>
<reference evidence="2 3" key="1">
    <citation type="submission" date="2023-09" db="EMBL/GenBank/DDBJ databases">
        <title>Nesidiocoris tenuis whole genome shotgun sequence.</title>
        <authorList>
            <person name="Shibata T."/>
            <person name="Shimoda M."/>
            <person name="Kobayashi T."/>
            <person name="Uehara T."/>
        </authorList>
    </citation>
    <scope>NUCLEOTIDE SEQUENCE [LARGE SCALE GENOMIC DNA]</scope>
    <source>
        <strain evidence="2 3">Japan</strain>
    </source>
</reference>
<organism evidence="2 3">
    <name type="scientific">Nesidiocoris tenuis</name>
    <dbReference type="NCBI Taxonomy" id="355587"/>
    <lineage>
        <taxon>Eukaryota</taxon>
        <taxon>Metazoa</taxon>
        <taxon>Ecdysozoa</taxon>
        <taxon>Arthropoda</taxon>
        <taxon>Hexapoda</taxon>
        <taxon>Insecta</taxon>
        <taxon>Pterygota</taxon>
        <taxon>Neoptera</taxon>
        <taxon>Paraneoptera</taxon>
        <taxon>Hemiptera</taxon>
        <taxon>Heteroptera</taxon>
        <taxon>Panheteroptera</taxon>
        <taxon>Cimicomorpha</taxon>
        <taxon>Miridae</taxon>
        <taxon>Dicyphina</taxon>
        <taxon>Nesidiocoris</taxon>
    </lineage>
</organism>
<dbReference type="EMBL" id="AP028910">
    <property type="protein sequence ID" value="BES90825.1"/>
    <property type="molecule type" value="Genomic_DNA"/>
</dbReference>
<dbReference type="Proteomes" id="UP001307889">
    <property type="component" value="Chromosome 2"/>
</dbReference>
<name>A0ABN7AIX9_9HEMI</name>